<dbReference type="NCBIfam" id="NF002132">
    <property type="entry name" value="PRK00971.1-1"/>
    <property type="match status" value="1"/>
</dbReference>
<feature type="binding site" evidence="6">
    <location>
        <position position="172"/>
    </location>
    <ligand>
        <name>substrate</name>
    </ligand>
</feature>
<dbReference type="PANTHER" id="PTHR12544:SF29">
    <property type="entry name" value="GLUTAMINASE"/>
    <property type="match status" value="1"/>
</dbReference>
<evidence type="ECO:0000256" key="4">
    <source>
        <dbReference type="ARBA" id="ARBA00022801"/>
    </source>
</evidence>
<feature type="binding site" evidence="6">
    <location>
        <position position="70"/>
    </location>
    <ligand>
        <name>substrate</name>
    </ligand>
</feature>
<feature type="binding site" evidence="6">
    <location>
        <position position="121"/>
    </location>
    <ligand>
        <name>substrate</name>
    </ligand>
</feature>
<dbReference type="InterPro" id="IPR015868">
    <property type="entry name" value="Glutaminase"/>
</dbReference>
<dbReference type="NCBIfam" id="NF002133">
    <property type="entry name" value="PRK00971.1-2"/>
    <property type="match status" value="1"/>
</dbReference>
<dbReference type="Gene3D" id="3.40.710.10">
    <property type="entry name" value="DD-peptidase/beta-lactamase superfamily"/>
    <property type="match status" value="1"/>
</dbReference>
<feature type="binding site" evidence="6">
    <location>
        <position position="248"/>
    </location>
    <ligand>
        <name>substrate</name>
    </ligand>
</feature>
<dbReference type="InterPro" id="IPR012338">
    <property type="entry name" value="Beta-lactam/transpept-like"/>
</dbReference>
<reference evidence="7 8" key="1">
    <citation type="submission" date="2017-11" db="EMBL/GenBank/DDBJ databases">
        <title>Draft genome sequence of environmental isolate Aeromonas cavernicola sp. nov. MDC 2508.</title>
        <authorList>
            <person name="Colston S.M."/>
            <person name="Navarro A."/>
            <person name="Martinez-Murcia A.J."/>
            <person name="Graf J."/>
        </authorList>
    </citation>
    <scope>NUCLEOTIDE SEQUENCE [LARGE SCALE GENOMIC DNA]</scope>
    <source>
        <strain evidence="7 8">MDC 2508</strain>
    </source>
</reference>
<dbReference type="GO" id="GO:0006537">
    <property type="term" value="P:glutamate biosynthetic process"/>
    <property type="evidence" value="ECO:0007669"/>
    <property type="project" value="TreeGrafter"/>
</dbReference>
<accession>A0A2H9U3I2</accession>
<dbReference type="NCBIfam" id="TIGR03814">
    <property type="entry name" value="Gln_ase"/>
    <property type="match status" value="1"/>
</dbReference>
<keyword evidence="8" id="KW-1185">Reference proteome</keyword>
<comment type="subunit">
    <text evidence="2 6">Homotetramer.</text>
</comment>
<dbReference type="EMBL" id="PGGC01000099">
    <property type="protein sequence ID" value="PJG58606.1"/>
    <property type="molecule type" value="Genomic_DNA"/>
</dbReference>
<evidence type="ECO:0000313" key="8">
    <source>
        <dbReference type="Proteomes" id="UP000235861"/>
    </source>
</evidence>
<dbReference type="Proteomes" id="UP000235861">
    <property type="component" value="Unassembled WGS sequence"/>
</dbReference>
<feature type="binding site" evidence="6">
    <location>
        <position position="196"/>
    </location>
    <ligand>
        <name>substrate</name>
    </ligand>
</feature>
<feature type="binding site" evidence="6">
    <location>
        <position position="165"/>
    </location>
    <ligand>
        <name>substrate</name>
    </ligand>
</feature>
<comment type="caution">
    <text evidence="7">The sequence shown here is derived from an EMBL/GenBank/DDBJ whole genome shotgun (WGS) entry which is preliminary data.</text>
</comment>
<dbReference type="GO" id="GO:0006543">
    <property type="term" value="P:L-glutamine catabolic process"/>
    <property type="evidence" value="ECO:0007669"/>
    <property type="project" value="TreeGrafter"/>
</dbReference>
<evidence type="ECO:0000256" key="6">
    <source>
        <dbReference type="HAMAP-Rule" id="MF_00313"/>
    </source>
</evidence>
<evidence type="ECO:0000313" key="7">
    <source>
        <dbReference type="EMBL" id="PJG58606.1"/>
    </source>
</evidence>
<dbReference type="OrthoDB" id="9788822at2"/>
<dbReference type="EC" id="3.5.1.2" evidence="3 6"/>
<name>A0A2H9U3I2_9GAMM</name>
<keyword evidence="6" id="KW-0007">Acetylation</keyword>
<dbReference type="PANTHER" id="PTHR12544">
    <property type="entry name" value="GLUTAMINASE"/>
    <property type="match status" value="1"/>
</dbReference>
<feature type="binding site" evidence="6">
    <location>
        <position position="266"/>
    </location>
    <ligand>
        <name>substrate</name>
    </ligand>
</feature>
<organism evidence="7 8">
    <name type="scientific">Aeromonas cavernicola</name>
    <dbReference type="NCBI Taxonomy" id="1006623"/>
    <lineage>
        <taxon>Bacteria</taxon>
        <taxon>Pseudomonadati</taxon>
        <taxon>Pseudomonadota</taxon>
        <taxon>Gammaproteobacteria</taxon>
        <taxon>Aeromonadales</taxon>
        <taxon>Aeromonadaceae</taxon>
        <taxon>Aeromonas</taxon>
    </lineage>
</organism>
<keyword evidence="4 6" id="KW-0378">Hydrolase</keyword>
<dbReference type="Pfam" id="PF04960">
    <property type="entry name" value="Glutaminase"/>
    <property type="match status" value="1"/>
</dbReference>
<evidence type="ECO:0000256" key="1">
    <source>
        <dbReference type="ARBA" id="ARBA00011076"/>
    </source>
</evidence>
<dbReference type="GO" id="GO:0004359">
    <property type="term" value="F:glutaminase activity"/>
    <property type="evidence" value="ECO:0007669"/>
    <property type="project" value="UniProtKB-UniRule"/>
</dbReference>
<dbReference type="FunFam" id="3.40.710.10:FF:000005">
    <property type="entry name" value="Glutaminase"/>
    <property type="match status" value="1"/>
</dbReference>
<sequence>MEWLIDMVLSSDLLTGILDEVRPLLGQGKVANYIPALAHVPADRLGIAVYTVAGELFSAGDATEPFSIQSISKVLSLTLALTLYQEEEIWRRVGKEPSGQPFNSLVQLEFEQGIPRNPFINAGALVVSDLLETRLTAPRQRTLELARRLAGNPSIMADQVVARSEYQYSARNAAIAYLMKSYGNIENDVDKLLQSYFNACAIRMSCVDLARAFIYLANRGVPLGDPSPLLPARTTKQVNALLATCGLYDEAGDFAYRVGMPGKSGVGGGIVALIPGELCVCVWSPELNPAGNSLAGTAALELLADRLGRSIF</sequence>
<dbReference type="HAMAP" id="MF_00313">
    <property type="entry name" value="Glutaminase"/>
    <property type="match status" value="1"/>
</dbReference>
<evidence type="ECO:0000256" key="3">
    <source>
        <dbReference type="ARBA" id="ARBA00012918"/>
    </source>
</evidence>
<protein>
    <recommendedName>
        <fullName evidence="3 6">Glutaminase</fullName>
        <ecNumber evidence="3 6">3.5.1.2</ecNumber>
    </recommendedName>
</protein>
<evidence type="ECO:0000256" key="5">
    <source>
        <dbReference type="ARBA" id="ARBA00049534"/>
    </source>
</evidence>
<dbReference type="SUPFAM" id="SSF56601">
    <property type="entry name" value="beta-lactamase/transpeptidase-like"/>
    <property type="match status" value="1"/>
</dbReference>
<proteinExistence type="inferred from homology"/>
<comment type="catalytic activity">
    <reaction evidence="5 6">
        <text>L-glutamine + H2O = L-glutamate + NH4(+)</text>
        <dbReference type="Rhea" id="RHEA:15889"/>
        <dbReference type="ChEBI" id="CHEBI:15377"/>
        <dbReference type="ChEBI" id="CHEBI:28938"/>
        <dbReference type="ChEBI" id="CHEBI:29985"/>
        <dbReference type="ChEBI" id="CHEBI:58359"/>
        <dbReference type="EC" id="3.5.1.2"/>
    </reaction>
</comment>
<comment type="similarity">
    <text evidence="1 6">Belongs to the glutaminase family.</text>
</comment>
<dbReference type="AlphaFoldDB" id="A0A2H9U3I2"/>
<evidence type="ECO:0000256" key="2">
    <source>
        <dbReference type="ARBA" id="ARBA00011881"/>
    </source>
</evidence>
<gene>
    <name evidence="6" type="primary">glsA</name>
    <name evidence="7" type="ORF">CUC53_11770</name>
</gene>